<evidence type="ECO:0000256" key="2">
    <source>
        <dbReference type="PROSITE-ProRule" id="PRU00504"/>
    </source>
</evidence>
<sequence>MVTRFGAGQLRYELVEGWERLPAGWSHPDVAGVCTDVDGNVYLYARGDHPVIVYDRDGKFLGSWGEGRFSYRTHGMHMGRDGLMYLVDDLGGSVGRHGLDGTLLQAFGPAGITTDTGYSDDHRVVERAGAPYNRPTNVALAPSGDVYVSDGYGNCRVHHFTGDGDLLGSWGSPGGGASEFRTPHSVWVHDDGRVFVCDRQNERIQIFDPAGNYLAEWSDVQRPQDIFMGDDGLVYVVELSWHRGEVAPRRGTIDAYIPGRLSILDGDGNVLVRWQEPDLEQPDAILAPHGVWVDDAGSIYIAHATNTVAVGLGLVGPDALTFQKFARV</sequence>
<dbReference type="PANTHER" id="PTHR24104:SF25">
    <property type="entry name" value="PROTEIN LIN-41"/>
    <property type="match status" value="1"/>
</dbReference>
<keyword evidence="1" id="KW-0677">Repeat</keyword>
<dbReference type="GO" id="GO:0008270">
    <property type="term" value="F:zinc ion binding"/>
    <property type="evidence" value="ECO:0007669"/>
    <property type="project" value="UniProtKB-KW"/>
</dbReference>
<name>A0A3D9ZX46_9ACTN</name>
<reference evidence="3 4" key="1">
    <citation type="submission" date="2018-08" db="EMBL/GenBank/DDBJ databases">
        <title>Sequencing the genomes of 1000 actinobacteria strains.</title>
        <authorList>
            <person name="Klenk H.-P."/>
        </authorList>
    </citation>
    <scope>NUCLEOTIDE SEQUENCE [LARGE SCALE GENOMIC DNA]</scope>
    <source>
        <strain evidence="3 4">DSM 44099</strain>
    </source>
</reference>
<evidence type="ECO:0000256" key="1">
    <source>
        <dbReference type="ARBA" id="ARBA00022737"/>
    </source>
</evidence>
<protein>
    <submittedName>
        <fullName evidence="3">NHL repeat-containing protein</fullName>
    </submittedName>
</protein>
<accession>A0A3D9ZX46</accession>
<organism evidence="3 4">
    <name type="scientific">Asanoa ferruginea</name>
    <dbReference type="NCBI Taxonomy" id="53367"/>
    <lineage>
        <taxon>Bacteria</taxon>
        <taxon>Bacillati</taxon>
        <taxon>Actinomycetota</taxon>
        <taxon>Actinomycetes</taxon>
        <taxon>Micromonosporales</taxon>
        <taxon>Micromonosporaceae</taxon>
        <taxon>Asanoa</taxon>
    </lineage>
</organism>
<comment type="caution">
    <text evidence="3">The sequence shown here is derived from an EMBL/GenBank/DDBJ whole genome shotgun (WGS) entry which is preliminary data.</text>
</comment>
<dbReference type="InterPro" id="IPR011042">
    <property type="entry name" value="6-blade_b-propeller_TolB-like"/>
</dbReference>
<dbReference type="RefSeq" id="WP_116069630.1">
    <property type="nucleotide sequence ID" value="NZ_BONB01000082.1"/>
</dbReference>
<evidence type="ECO:0000313" key="4">
    <source>
        <dbReference type="Proteomes" id="UP000256913"/>
    </source>
</evidence>
<keyword evidence="4" id="KW-1185">Reference proteome</keyword>
<proteinExistence type="predicted"/>
<dbReference type="OrthoDB" id="9768084at2"/>
<dbReference type="Proteomes" id="UP000256913">
    <property type="component" value="Unassembled WGS sequence"/>
</dbReference>
<dbReference type="EMBL" id="QUMQ01000001">
    <property type="protein sequence ID" value="REF98330.1"/>
    <property type="molecule type" value="Genomic_DNA"/>
</dbReference>
<dbReference type="InterPro" id="IPR001258">
    <property type="entry name" value="NHL_repeat"/>
</dbReference>
<dbReference type="SUPFAM" id="SSF101898">
    <property type="entry name" value="NHL repeat"/>
    <property type="match status" value="1"/>
</dbReference>
<dbReference type="InterPro" id="IPR050952">
    <property type="entry name" value="TRIM-NHL_E3_ligases"/>
</dbReference>
<dbReference type="Pfam" id="PF01436">
    <property type="entry name" value="NHL"/>
    <property type="match status" value="2"/>
</dbReference>
<dbReference type="Gene3D" id="2.120.10.30">
    <property type="entry name" value="TolB, C-terminal domain"/>
    <property type="match status" value="1"/>
</dbReference>
<gene>
    <name evidence="3" type="ORF">DFJ67_4347</name>
</gene>
<feature type="repeat" description="NHL" evidence="2">
    <location>
        <begin position="133"/>
        <end position="163"/>
    </location>
</feature>
<dbReference type="PROSITE" id="PS51125">
    <property type="entry name" value="NHL"/>
    <property type="match status" value="2"/>
</dbReference>
<evidence type="ECO:0000313" key="3">
    <source>
        <dbReference type="EMBL" id="REF98330.1"/>
    </source>
</evidence>
<dbReference type="AlphaFoldDB" id="A0A3D9ZX46"/>
<dbReference type="PANTHER" id="PTHR24104">
    <property type="entry name" value="E3 UBIQUITIN-PROTEIN LIGASE NHLRC1-RELATED"/>
    <property type="match status" value="1"/>
</dbReference>
<feature type="repeat" description="NHL" evidence="2">
    <location>
        <begin position="171"/>
        <end position="210"/>
    </location>
</feature>